<accession>A0A1F5LQA7</accession>
<proteinExistence type="predicted"/>
<evidence type="ECO:0000313" key="1">
    <source>
        <dbReference type="EMBL" id="OGE55307.1"/>
    </source>
</evidence>
<dbReference type="GeneID" id="34573640"/>
<name>A0A1F5LQA7_PENAI</name>
<comment type="caution">
    <text evidence="1">The sequence shown here is derived from an EMBL/GenBank/DDBJ whole genome shotgun (WGS) entry which is preliminary data.</text>
</comment>
<dbReference type="InterPro" id="IPR022198">
    <property type="entry name" value="DUF3723"/>
</dbReference>
<dbReference type="OrthoDB" id="4227485at2759"/>
<sequence length="809" mass="92331">MATKDLETARKLTAARIGSFRVRELDQLLFEGSDVYGSRAFRQSHIDRLIHRFEHEGCRRLDPLTWIPCEVSSTDLGHLLGEGSPVGYFKDLELPQGQKLRCYQGQHRIAAALQWLDPGDYWWAFDLYDSAKLDDDCRRRLRECDQSSQSFADGDIFRNTRHYQQRGETEAAEEWLAKWSPTKCREFNRIYHPKENKDAFLNLGQKLDLLLQFPALWKSWFMGTHLPSLKCPEELADSLGEIFEAWQSLTCLNPVILDQTTLTLLEGRCPRLSIADREHIDQIFQDGSAFQDVRDHAIRAQLRHAALGYPKIIPSLRTFLENTKYLKAMTDVIKRVLPPKFKGTIRESMFKCYVCPRDLKHQVQISENDYIQKVGSKEYGFWAAYRQLFLFSMRHFYGLTDSRPLGVRQSPLKGKFDTSELWTRFKLCANKVGFIFPGSKFLKSSRPTGSIEFAAIHGILTRLRPPELFVYDESRVRECSNHIAAILRDMVPRKIENPPAIQSLDNQDDWSLEQRCGMTTSSTFLFDQRYLFLHNVYSADQPARAIMTSFAVKRDIFRSFFPDFNDGNAPDLPMSSMPRPINGGSTPGQIDSAVHVAPVDPAPMNNTPMDDAPMDVAPMDVAPMDVAPMDVAPMDDALINDAPMQLALINTAPVVYEPQPMPQSTLLLPNVGPSHNKISIIKQSSNICSCQLNMTPESFYASFQPLSDSCPFVVFFFPSDGIVDFVRHYEDGVLANLCEDDRWFAQAREDREKLQMLAVKRVSDRCRQGPCLIVSGKGYFNSTLQLGPVEKLFLPIYNDNTNHWVLPDQ</sequence>
<dbReference type="EMBL" id="LXJU01000004">
    <property type="protein sequence ID" value="OGE55307.1"/>
    <property type="molecule type" value="Genomic_DNA"/>
</dbReference>
<dbReference type="Proteomes" id="UP000177622">
    <property type="component" value="Unassembled WGS sequence"/>
</dbReference>
<protein>
    <submittedName>
        <fullName evidence="1">Uncharacterized protein</fullName>
    </submittedName>
</protein>
<evidence type="ECO:0000313" key="2">
    <source>
        <dbReference type="Proteomes" id="UP000177622"/>
    </source>
</evidence>
<dbReference type="STRING" id="1835702.A0A1F5LQA7"/>
<reference evidence="1 2" key="1">
    <citation type="journal article" date="2016" name="Sci. Rep.">
        <title>Penicillium arizonense, a new, genome sequenced fungal species, reveals a high chemical diversity in secreted metabolites.</title>
        <authorList>
            <person name="Grijseels S."/>
            <person name="Nielsen J.C."/>
            <person name="Randelovic M."/>
            <person name="Nielsen J."/>
            <person name="Nielsen K.F."/>
            <person name="Workman M."/>
            <person name="Frisvad J.C."/>
        </authorList>
    </citation>
    <scope>NUCLEOTIDE SEQUENCE [LARGE SCALE GENOMIC DNA]</scope>
    <source>
        <strain evidence="1 2">CBS 141311</strain>
    </source>
</reference>
<dbReference type="Pfam" id="PF12520">
    <property type="entry name" value="DUF3723"/>
    <property type="match status" value="1"/>
</dbReference>
<gene>
    <name evidence="1" type="ORF">PENARI_c004G00803</name>
</gene>
<dbReference type="RefSeq" id="XP_022490737.1">
    <property type="nucleotide sequence ID" value="XM_022628906.1"/>
</dbReference>
<dbReference type="AlphaFoldDB" id="A0A1F5LQA7"/>
<keyword evidence="2" id="KW-1185">Reference proteome</keyword>
<organism evidence="1 2">
    <name type="scientific">Penicillium arizonense</name>
    <dbReference type="NCBI Taxonomy" id="1835702"/>
    <lineage>
        <taxon>Eukaryota</taxon>
        <taxon>Fungi</taxon>
        <taxon>Dikarya</taxon>
        <taxon>Ascomycota</taxon>
        <taxon>Pezizomycotina</taxon>
        <taxon>Eurotiomycetes</taxon>
        <taxon>Eurotiomycetidae</taxon>
        <taxon>Eurotiales</taxon>
        <taxon>Aspergillaceae</taxon>
        <taxon>Penicillium</taxon>
    </lineage>
</organism>